<evidence type="ECO:0000313" key="2">
    <source>
        <dbReference type="EMBL" id="RMI14277.1"/>
    </source>
</evidence>
<dbReference type="EMBL" id="RFFI01000002">
    <property type="protein sequence ID" value="RMI14277.1"/>
    <property type="molecule type" value="Genomic_DNA"/>
</dbReference>
<feature type="transmembrane region" description="Helical" evidence="1">
    <location>
        <begin position="12"/>
        <end position="30"/>
    </location>
</feature>
<dbReference type="Pfam" id="PF11139">
    <property type="entry name" value="SfLAP"/>
    <property type="match status" value="1"/>
</dbReference>
<keyword evidence="1" id="KW-0812">Transmembrane</keyword>
<dbReference type="InterPro" id="IPR021315">
    <property type="entry name" value="Gap/Sap"/>
</dbReference>
<keyword evidence="1" id="KW-1133">Transmembrane helix</keyword>
<dbReference type="Proteomes" id="UP000269289">
    <property type="component" value="Unassembled WGS sequence"/>
</dbReference>
<feature type="transmembrane region" description="Helical" evidence="1">
    <location>
        <begin position="155"/>
        <end position="179"/>
    </location>
</feature>
<reference evidence="2 3" key="1">
    <citation type="submission" date="2018-10" db="EMBL/GenBank/DDBJ databases">
        <title>Isolation, diversity and antifungal activity of actinobacteria from wheat.</title>
        <authorList>
            <person name="Han C."/>
        </authorList>
    </citation>
    <scope>NUCLEOTIDE SEQUENCE [LARGE SCALE GENOMIC DNA]</scope>
    <source>
        <strain evidence="2 3">NEAU-YY56</strain>
    </source>
</reference>
<gene>
    <name evidence="2" type="ORF">EBM89_00500</name>
</gene>
<proteinExistence type="predicted"/>
<dbReference type="OrthoDB" id="4462109at2"/>
<feature type="transmembrane region" description="Helical" evidence="1">
    <location>
        <begin position="199"/>
        <end position="215"/>
    </location>
</feature>
<name>A0A3M2JJN1_9CELL</name>
<evidence type="ECO:0000313" key="3">
    <source>
        <dbReference type="Proteomes" id="UP000269289"/>
    </source>
</evidence>
<accession>A0A3M2JJN1</accession>
<comment type="caution">
    <text evidence="2">The sequence shown here is derived from an EMBL/GenBank/DDBJ whole genome shotgun (WGS) entry which is preliminary data.</text>
</comment>
<sequence length="221" mass="21981">MGEAIGQSLPVAVGVLLSPMPVVAVVLMLVTPRARADATAFLAGWVLGIAALGTVVVLVAGAAAGSGEPPTWVAVLKIVLGVLALLVAVAQWRGRPRGDAEPPVPGWMRAVDGFTPVRAFGLAVLLGAVNPKNLLLVASGAVAIATATDETGARAVALAVFVVVASVGVAAPLVVYLTAGARAAAVLGGLRTWLVRENAVVVATLMLVIGTKLLGDGIGAL</sequence>
<protein>
    <submittedName>
        <fullName evidence="2">GAP family protein</fullName>
    </submittedName>
</protein>
<evidence type="ECO:0000256" key="1">
    <source>
        <dbReference type="SAM" id="Phobius"/>
    </source>
</evidence>
<dbReference type="RefSeq" id="WP_122147506.1">
    <property type="nucleotide sequence ID" value="NZ_RFFI01000002.1"/>
</dbReference>
<keyword evidence="1" id="KW-0472">Membrane</keyword>
<keyword evidence="3" id="KW-1185">Reference proteome</keyword>
<dbReference type="AlphaFoldDB" id="A0A3M2JJN1"/>
<feature type="transmembrane region" description="Helical" evidence="1">
    <location>
        <begin position="42"/>
        <end position="65"/>
    </location>
</feature>
<feature type="transmembrane region" description="Helical" evidence="1">
    <location>
        <begin position="71"/>
        <end position="90"/>
    </location>
</feature>
<organism evidence="2 3">
    <name type="scientific">Cellulomonas triticagri</name>
    <dbReference type="NCBI Taxonomy" id="2483352"/>
    <lineage>
        <taxon>Bacteria</taxon>
        <taxon>Bacillati</taxon>
        <taxon>Actinomycetota</taxon>
        <taxon>Actinomycetes</taxon>
        <taxon>Micrococcales</taxon>
        <taxon>Cellulomonadaceae</taxon>
        <taxon>Cellulomonas</taxon>
    </lineage>
</organism>